<reference evidence="8 9" key="1">
    <citation type="journal article" date="2015" name="Biotechnol. Bioeng.">
        <title>Genome sequence and phenotypic characterization of Caulobacter segnis.</title>
        <authorList>
            <person name="Patel S."/>
            <person name="Fletcher B."/>
            <person name="Scott D.C."/>
            <person name="Ely B."/>
        </authorList>
    </citation>
    <scope>NUCLEOTIDE SEQUENCE [LARGE SCALE GENOMIC DNA]</scope>
    <source>
        <strain evidence="8 9">ERI-2</strain>
    </source>
</reference>
<evidence type="ECO:0000256" key="3">
    <source>
        <dbReference type="ARBA" id="ARBA00022729"/>
    </source>
</evidence>
<accession>A0A162KU55</accession>
<evidence type="ECO:0000256" key="2">
    <source>
        <dbReference type="ARBA" id="ARBA00010333"/>
    </source>
</evidence>
<dbReference type="InterPro" id="IPR001320">
    <property type="entry name" value="Iontro_rcpt_C"/>
</dbReference>
<dbReference type="Proteomes" id="UP000077407">
    <property type="component" value="Unassembled WGS sequence"/>
</dbReference>
<comment type="similarity">
    <text evidence="2 4">Belongs to the bacterial solute-binding protein 3 family.</text>
</comment>
<dbReference type="PANTHER" id="PTHR35936">
    <property type="entry name" value="MEMBRANE-BOUND LYTIC MUREIN TRANSGLYCOSYLASE F"/>
    <property type="match status" value="1"/>
</dbReference>
<dbReference type="SUPFAM" id="SSF53850">
    <property type="entry name" value="Periplasmic binding protein-like II"/>
    <property type="match status" value="1"/>
</dbReference>
<name>A0A162KU55_9CLOT</name>
<evidence type="ECO:0000256" key="4">
    <source>
        <dbReference type="RuleBase" id="RU003744"/>
    </source>
</evidence>
<dbReference type="EMBL" id="LITT01000046">
    <property type="protein sequence ID" value="OAA84036.1"/>
    <property type="molecule type" value="Genomic_DNA"/>
</dbReference>
<sequence length="263" mass="28883">MKKIGMIMLSAIMVFTLFTGCGTNAGEQDNSLNRVKDAGKLTIGLDDSYPPMEFRDNKNKLSGFDIDLGNALAQKLGVKLNIVVTDFNGIVLALQSGKFDVILASMSMTDERKKKIDFVGPYIDGGQIIITKAGNNSIKTKNDLKGKIVGVQLGATGEQAAAKVNGIKEIKKYDKITEAFHEVNIGRIDAVVCDAQVGQYYISKDKSNYVILKDRLTKEPIGIGIEKKNKKLEEALNKALDDLKKDGTMSKLSTKWFGYDIYK</sequence>
<dbReference type="Pfam" id="PF00497">
    <property type="entry name" value="SBP_bac_3"/>
    <property type="match status" value="1"/>
</dbReference>
<dbReference type="PANTHER" id="PTHR35936:SF34">
    <property type="entry name" value="ABC TRANSPORTER EXTRACELLULAR-BINDING PROTEIN YCKB-RELATED"/>
    <property type="match status" value="1"/>
</dbReference>
<feature type="domain" description="Solute-binding protein family 3/N-terminal" evidence="6">
    <location>
        <begin position="40"/>
        <end position="260"/>
    </location>
</feature>
<dbReference type="CDD" id="cd13530">
    <property type="entry name" value="PBP2_peptides_like"/>
    <property type="match status" value="1"/>
</dbReference>
<evidence type="ECO:0000313" key="9">
    <source>
        <dbReference type="Proteomes" id="UP000077407"/>
    </source>
</evidence>
<dbReference type="GO" id="GO:0030313">
    <property type="term" value="C:cell envelope"/>
    <property type="evidence" value="ECO:0007669"/>
    <property type="project" value="UniProtKB-SubCell"/>
</dbReference>
<gene>
    <name evidence="8" type="primary">fliY_3</name>
    <name evidence="8" type="ORF">WY13_03165</name>
</gene>
<dbReference type="InterPro" id="IPR001638">
    <property type="entry name" value="Solute-binding_3/MltF_N"/>
</dbReference>
<evidence type="ECO:0000256" key="1">
    <source>
        <dbReference type="ARBA" id="ARBA00004196"/>
    </source>
</evidence>
<proteinExistence type="inferred from homology"/>
<evidence type="ECO:0000313" key="8">
    <source>
        <dbReference type="EMBL" id="OAA84036.1"/>
    </source>
</evidence>
<feature type="signal peptide" evidence="5">
    <location>
        <begin position="1"/>
        <end position="25"/>
    </location>
</feature>
<evidence type="ECO:0000259" key="6">
    <source>
        <dbReference type="SMART" id="SM00062"/>
    </source>
</evidence>
<evidence type="ECO:0000256" key="5">
    <source>
        <dbReference type="SAM" id="SignalP"/>
    </source>
</evidence>
<comment type="subcellular location">
    <subcellularLocation>
        <location evidence="1">Cell envelope</location>
    </subcellularLocation>
</comment>
<organism evidence="8 9">
    <name type="scientific">Clostridium ljungdahlii</name>
    <dbReference type="NCBI Taxonomy" id="1538"/>
    <lineage>
        <taxon>Bacteria</taxon>
        <taxon>Bacillati</taxon>
        <taxon>Bacillota</taxon>
        <taxon>Clostridia</taxon>
        <taxon>Eubacteriales</taxon>
        <taxon>Clostridiaceae</taxon>
        <taxon>Clostridium</taxon>
    </lineage>
</organism>
<dbReference type="OrthoDB" id="9775197at2"/>
<protein>
    <submittedName>
        <fullName evidence="8">Cystine-binding periplasmic protein</fullName>
    </submittedName>
</protein>
<feature type="chain" id="PRO_5039705532" evidence="5">
    <location>
        <begin position="26"/>
        <end position="263"/>
    </location>
</feature>
<dbReference type="AlphaFoldDB" id="A0A162KU55"/>
<dbReference type="SMART" id="SM00079">
    <property type="entry name" value="PBPe"/>
    <property type="match status" value="1"/>
</dbReference>
<dbReference type="Gene3D" id="3.40.190.10">
    <property type="entry name" value="Periplasmic binding protein-like II"/>
    <property type="match status" value="2"/>
</dbReference>
<dbReference type="PROSITE" id="PS01039">
    <property type="entry name" value="SBP_BACTERIAL_3"/>
    <property type="match status" value="1"/>
</dbReference>
<feature type="domain" description="Ionotropic glutamate receptor C-terminal" evidence="7">
    <location>
        <begin position="40"/>
        <end position="259"/>
    </location>
</feature>
<dbReference type="SMART" id="SM00062">
    <property type="entry name" value="PBPb"/>
    <property type="match status" value="1"/>
</dbReference>
<dbReference type="PATRIC" id="fig|1538.10.peg.3190"/>
<evidence type="ECO:0000259" key="7">
    <source>
        <dbReference type="SMART" id="SM00079"/>
    </source>
</evidence>
<dbReference type="InterPro" id="IPR018313">
    <property type="entry name" value="SBP_3_CS"/>
</dbReference>
<dbReference type="RefSeq" id="WP_082848535.1">
    <property type="nucleotide sequence ID" value="NZ_LITT01000046.1"/>
</dbReference>
<comment type="caution">
    <text evidence="8">The sequence shown here is derived from an EMBL/GenBank/DDBJ whole genome shotgun (WGS) entry which is preliminary data.</text>
</comment>
<dbReference type="GO" id="GO:0016020">
    <property type="term" value="C:membrane"/>
    <property type="evidence" value="ECO:0007669"/>
    <property type="project" value="InterPro"/>
</dbReference>
<dbReference type="GO" id="GO:0015276">
    <property type="term" value="F:ligand-gated monoatomic ion channel activity"/>
    <property type="evidence" value="ECO:0007669"/>
    <property type="project" value="InterPro"/>
</dbReference>
<keyword evidence="3 5" id="KW-0732">Signal</keyword>
<dbReference type="PROSITE" id="PS51257">
    <property type="entry name" value="PROKAR_LIPOPROTEIN"/>
    <property type="match status" value="1"/>
</dbReference>